<keyword evidence="2" id="KW-1185">Reference proteome</keyword>
<protein>
    <submittedName>
        <fullName evidence="1">Uncharacterized protein</fullName>
    </submittedName>
</protein>
<comment type="caution">
    <text evidence="1">The sequence shown here is derived from an EMBL/GenBank/DDBJ whole genome shotgun (WGS) entry which is preliminary data.</text>
</comment>
<organism evidence="1 2">
    <name type="scientific">Streptomyces siamensis</name>
    <dbReference type="NCBI Taxonomy" id="1274986"/>
    <lineage>
        <taxon>Bacteria</taxon>
        <taxon>Bacillati</taxon>
        <taxon>Actinomycetota</taxon>
        <taxon>Actinomycetes</taxon>
        <taxon>Kitasatosporales</taxon>
        <taxon>Streptomycetaceae</taxon>
        <taxon>Streptomyces</taxon>
    </lineage>
</organism>
<evidence type="ECO:0000313" key="2">
    <source>
        <dbReference type="Proteomes" id="UP001501759"/>
    </source>
</evidence>
<gene>
    <name evidence="1" type="ORF">GCM10023335_75600</name>
</gene>
<sequence length="106" mass="10871">MGPRDGSARPRCATRRPGCGHQYVRVVTAVDPSRATATVYAASGRHDGAAGGLLEERFYAETAGPAATVVVALLTNPSPSGRRALARPVSALRVSDAGEAPVSLLC</sequence>
<accession>A0ABP9JKG9</accession>
<reference evidence="2" key="1">
    <citation type="journal article" date="2019" name="Int. J. Syst. Evol. Microbiol.">
        <title>The Global Catalogue of Microorganisms (GCM) 10K type strain sequencing project: providing services to taxonomists for standard genome sequencing and annotation.</title>
        <authorList>
            <consortium name="The Broad Institute Genomics Platform"/>
            <consortium name="The Broad Institute Genome Sequencing Center for Infectious Disease"/>
            <person name="Wu L."/>
            <person name="Ma J."/>
        </authorList>
    </citation>
    <scope>NUCLEOTIDE SEQUENCE [LARGE SCALE GENOMIC DNA]</scope>
    <source>
        <strain evidence="2">JCM 18409</strain>
    </source>
</reference>
<dbReference type="EMBL" id="BAABKB010000039">
    <property type="protein sequence ID" value="GAA5032777.1"/>
    <property type="molecule type" value="Genomic_DNA"/>
</dbReference>
<dbReference type="Proteomes" id="UP001501759">
    <property type="component" value="Unassembled WGS sequence"/>
</dbReference>
<proteinExistence type="predicted"/>
<name>A0ABP9JKG9_9ACTN</name>
<evidence type="ECO:0000313" key="1">
    <source>
        <dbReference type="EMBL" id="GAA5032777.1"/>
    </source>
</evidence>